<dbReference type="InterPro" id="IPR036875">
    <property type="entry name" value="Znf_CCHC_sf"/>
</dbReference>
<evidence type="ECO:0000313" key="4">
    <source>
        <dbReference type="EMBL" id="KAH0740572.1"/>
    </source>
</evidence>
<protein>
    <recommendedName>
        <fullName evidence="3">CCHC-type domain-containing protein</fullName>
    </recommendedName>
</protein>
<keyword evidence="1" id="KW-0862">Zinc</keyword>
<feature type="compositionally biased region" description="Acidic residues" evidence="2">
    <location>
        <begin position="198"/>
        <end position="211"/>
    </location>
</feature>
<reference evidence="4 5" key="1">
    <citation type="journal article" date="2021" name="bioRxiv">
        <title>Chromosome-scale and haplotype-resolved genome assembly of a tetraploid potato cultivar.</title>
        <authorList>
            <person name="Sun H."/>
            <person name="Jiao W.-B."/>
            <person name="Krause K."/>
            <person name="Campoy J.A."/>
            <person name="Goel M."/>
            <person name="Folz-Donahue K."/>
            <person name="Kukat C."/>
            <person name="Huettel B."/>
            <person name="Schneeberger K."/>
        </authorList>
    </citation>
    <scope>NUCLEOTIDE SEQUENCE [LARGE SCALE GENOMIC DNA]</scope>
    <source>
        <strain evidence="4">SolTubOtavaFocal</strain>
        <tissue evidence="4">Leaves</tissue>
    </source>
</reference>
<feature type="compositionally biased region" description="Polar residues" evidence="2">
    <location>
        <begin position="95"/>
        <end position="116"/>
    </location>
</feature>
<name>A0ABQ7U0U5_SOLTU</name>
<dbReference type="PANTHER" id="PTHR35046">
    <property type="entry name" value="ZINC KNUCKLE (CCHC-TYPE) FAMILY PROTEIN"/>
    <property type="match status" value="1"/>
</dbReference>
<keyword evidence="5" id="KW-1185">Reference proteome</keyword>
<evidence type="ECO:0000259" key="3">
    <source>
        <dbReference type="PROSITE" id="PS50158"/>
    </source>
</evidence>
<dbReference type="PROSITE" id="PS50158">
    <property type="entry name" value="ZF_CCHC"/>
    <property type="match status" value="1"/>
</dbReference>
<dbReference type="PANTHER" id="PTHR35046:SF26">
    <property type="entry name" value="RNA-DIRECTED DNA POLYMERASE"/>
    <property type="match status" value="1"/>
</dbReference>
<accession>A0ABQ7U0U5</accession>
<proteinExistence type="predicted"/>
<sequence>MRERFVGQNYEKYTLKKYYNLQHESKSVEEYYEELENTRLRANVSDGEMNLVERINSGLNKEIRQPIDLHCLSTLYEAYKMAVKKEEHQKENKSRVQSSSSSWEKNTEVWKSSPTLDKSKGTTQDFKCNFDKGKSKVDYKDLENKAKHETPSKIKCFKCQGYGHRANECCNKRTIIALNDGGYQTKDEYKDDHRENDSSDDFMGEGDGEEINDDGKLVLVVRRSKCSIEERS</sequence>
<dbReference type="Pfam" id="PF00098">
    <property type="entry name" value="zf-CCHC"/>
    <property type="match status" value="1"/>
</dbReference>
<feature type="domain" description="CCHC-type" evidence="3">
    <location>
        <begin position="155"/>
        <end position="169"/>
    </location>
</feature>
<dbReference type="Proteomes" id="UP000826656">
    <property type="component" value="Unassembled WGS sequence"/>
</dbReference>
<organism evidence="4 5">
    <name type="scientific">Solanum tuberosum</name>
    <name type="common">Potato</name>
    <dbReference type="NCBI Taxonomy" id="4113"/>
    <lineage>
        <taxon>Eukaryota</taxon>
        <taxon>Viridiplantae</taxon>
        <taxon>Streptophyta</taxon>
        <taxon>Embryophyta</taxon>
        <taxon>Tracheophyta</taxon>
        <taxon>Spermatophyta</taxon>
        <taxon>Magnoliopsida</taxon>
        <taxon>eudicotyledons</taxon>
        <taxon>Gunneridae</taxon>
        <taxon>Pentapetalae</taxon>
        <taxon>asterids</taxon>
        <taxon>lamiids</taxon>
        <taxon>Solanales</taxon>
        <taxon>Solanaceae</taxon>
        <taxon>Solanoideae</taxon>
        <taxon>Solaneae</taxon>
        <taxon>Solanum</taxon>
    </lineage>
</organism>
<keyword evidence="1" id="KW-0479">Metal-binding</keyword>
<dbReference type="InterPro" id="IPR001878">
    <property type="entry name" value="Znf_CCHC"/>
</dbReference>
<dbReference type="SUPFAM" id="SSF57756">
    <property type="entry name" value="Retrovirus zinc finger-like domains"/>
    <property type="match status" value="1"/>
</dbReference>
<comment type="caution">
    <text evidence="4">The sequence shown here is derived from an EMBL/GenBank/DDBJ whole genome shotgun (WGS) entry which is preliminary data.</text>
</comment>
<gene>
    <name evidence="4" type="ORF">KY290_033615</name>
</gene>
<feature type="region of interest" description="Disordered" evidence="2">
    <location>
        <begin position="86"/>
        <end position="116"/>
    </location>
</feature>
<feature type="region of interest" description="Disordered" evidence="2">
    <location>
        <begin position="187"/>
        <end position="211"/>
    </location>
</feature>
<keyword evidence="1" id="KW-0863">Zinc-finger</keyword>
<evidence type="ECO:0000313" key="5">
    <source>
        <dbReference type="Proteomes" id="UP000826656"/>
    </source>
</evidence>
<feature type="compositionally biased region" description="Basic and acidic residues" evidence="2">
    <location>
        <begin position="187"/>
        <end position="197"/>
    </location>
</feature>
<evidence type="ECO:0000256" key="1">
    <source>
        <dbReference type="PROSITE-ProRule" id="PRU00047"/>
    </source>
</evidence>
<evidence type="ECO:0000256" key="2">
    <source>
        <dbReference type="SAM" id="MobiDB-lite"/>
    </source>
</evidence>
<dbReference type="EMBL" id="JAIVGD010000026">
    <property type="protein sequence ID" value="KAH0740572.1"/>
    <property type="molecule type" value="Genomic_DNA"/>
</dbReference>